<dbReference type="PANTHER" id="PTHR35910:SF1">
    <property type="entry name" value="2EXR DOMAIN-CONTAINING PROTEIN"/>
    <property type="match status" value="1"/>
</dbReference>
<dbReference type="EMBL" id="CAMGZC010001414">
    <property type="protein sequence ID" value="CAI0652700.1"/>
    <property type="molecule type" value="Genomic_DNA"/>
</dbReference>
<comment type="caution">
    <text evidence="2">The sequence shown here is derived from an EMBL/GenBank/DDBJ whole genome shotgun (WGS) entry which is preliminary data.</text>
</comment>
<accession>A0A9W4S4A0</accession>
<organism evidence="2 3">
    <name type="scientific">Colletotrichum noveboracense</name>
    <dbReference type="NCBI Taxonomy" id="2664923"/>
    <lineage>
        <taxon>Eukaryota</taxon>
        <taxon>Fungi</taxon>
        <taxon>Dikarya</taxon>
        <taxon>Ascomycota</taxon>
        <taxon>Pezizomycotina</taxon>
        <taxon>Sordariomycetes</taxon>
        <taxon>Hypocreomycetidae</taxon>
        <taxon>Glomerellales</taxon>
        <taxon>Glomerellaceae</taxon>
        <taxon>Colletotrichum</taxon>
        <taxon>Colletotrichum gloeosporioides species complex</taxon>
    </lineage>
</organism>
<dbReference type="AlphaFoldDB" id="A0A9W4S4A0"/>
<evidence type="ECO:0000313" key="3">
    <source>
        <dbReference type="Proteomes" id="UP001152533"/>
    </source>
</evidence>
<evidence type="ECO:0000259" key="1">
    <source>
        <dbReference type="Pfam" id="PF20150"/>
    </source>
</evidence>
<dbReference type="PANTHER" id="PTHR35910">
    <property type="entry name" value="2EXR DOMAIN-CONTAINING PROTEIN"/>
    <property type="match status" value="1"/>
</dbReference>
<protein>
    <recommendedName>
        <fullName evidence="1">2EXR domain-containing protein</fullName>
    </recommendedName>
</protein>
<evidence type="ECO:0000313" key="2">
    <source>
        <dbReference type="EMBL" id="CAI0652700.1"/>
    </source>
</evidence>
<name>A0A9W4S4A0_9PEZI</name>
<reference evidence="2" key="1">
    <citation type="submission" date="2022-08" db="EMBL/GenBank/DDBJ databases">
        <authorList>
            <person name="Giroux E."/>
            <person name="Giroux E."/>
        </authorList>
    </citation>
    <scope>NUCLEOTIDE SEQUENCE</scope>
    <source>
        <strain evidence="2">H1091258</strain>
    </source>
</reference>
<gene>
    <name evidence="2" type="ORF">CGXH109_LOCUS119647</name>
</gene>
<dbReference type="InterPro" id="IPR045518">
    <property type="entry name" value="2EXR"/>
</dbReference>
<keyword evidence="3" id="KW-1185">Reference proteome</keyword>
<proteinExistence type="predicted"/>
<feature type="domain" description="2EXR" evidence="1">
    <location>
        <begin position="5"/>
        <end position="96"/>
    </location>
</feature>
<dbReference type="Proteomes" id="UP001152533">
    <property type="component" value="Unassembled WGS sequence"/>
</dbReference>
<sequence length="313" mass="36175">MTKTFHSFSKLPAELRLCIWELAVRPTGPDHPGAHFFSVQRDVKTGKRFTTFPSFTQKSKLLWKEDNPSVYFYDFGMWTACKESRMVVTKQIARRYKDLPWGKSRAVAHIRHGQEDITFGLFPRQDLICMQLPDAKNLHPYAYNPLSYLDIYMKYSYTVMASIAFEYDGPWAFDPEKDQIGTMMAEPDPRGAFLKLLDRAISDEDCQVHLYLIQYGAKLKPRTPTRGTFHGNGFNLEIAKGYDVMVEGKNAMSAWYFIYVITREGGEFWYGAKDNWDFGGHATPGDHVDVYADDHIDMLVARELRIKTFRVPT</sequence>
<dbReference type="Pfam" id="PF20150">
    <property type="entry name" value="2EXR"/>
    <property type="match status" value="1"/>
</dbReference>